<evidence type="ECO:0000256" key="5">
    <source>
        <dbReference type="ARBA" id="ARBA00022729"/>
    </source>
</evidence>
<reference evidence="13" key="1">
    <citation type="submission" date="2021-07" db="EMBL/GenBank/DDBJ databases">
        <title>Complete genome sequencing of a Clostridium isolate.</title>
        <authorList>
            <person name="Ueki A."/>
            <person name="Tonouchi A."/>
        </authorList>
    </citation>
    <scope>NUCLEOTIDE SEQUENCE [LARGE SCALE GENOMIC DNA]</scope>
    <source>
        <strain evidence="13">C5S11</strain>
    </source>
</reference>
<dbReference type="Pfam" id="PF13407">
    <property type="entry name" value="Peripla_BP_4"/>
    <property type="match status" value="1"/>
</dbReference>
<keyword evidence="6" id="KW-0574">Periplasm</keyword>
<accession>A0ABM7T8T2</accession>
<keyword evidence="5 10" id="KW-0732">Signal</keyword>
<comment type="subunit">
    <text evidence="8">The ABC transporter complex is composed of one ATP-binding protein (MglA), two transmembrane proteins (MglC) and a solute-binding protein (MglB).</text>
</comment>
<dbReference type="SUPFAM" id="SSF53822">
    <property type="entry name" value="Periplasmic binding protein-like I"/>
    <property type="match status" value="1"/>
</dbReference>
<dbReference type="InterPro" id="IPR050555">
    <property type="entry name" value="Bact_Solute-Bind_Prot2"/>
</dbReference>
<organism evidence="12 13">
    <name type="scientific">Clostridium gelidum</name>
    <dbReference type="NCBI Taxonomy" id="704125"/>
    <lineage>
        <taxon>Bacteria</taxon>
        <taxon>Bacillati</taxon>
        <taxon>Bacillota</taxon>
        <taxon>Clostridia</taxon>
        <taxon>Eubacteriales</taxon>
        <taxon>Clostridiaceae</taxon>
        <taxon>Clostridium</taxon>
    </lineage>
</organism>
<evidence type="ECO:0000256" key="6">
    <source>
        <dbReference type="ARBA" id="ARBA00022764"/>
    </source>
</evidence>
<dbReference type="RefSeq" id="WP_224036964.1">
    <property type="nucleotide sequence ID" value="NZ_AP024849.1"/>
</dbReference>
<proteinExistence type="predicted"/>
<evidence type="ECO:0000313" key="12">
    <source>
        <dbReference type="EMBL" id="BCZ45363.1"/>
    </source>
</evidence>
<keyword evidence="13" id="KW-1185">Reference proteome</keyword>
<evidence type="ECO:0000256" key="7">
    <source>
        <dbReference type="ARBA" id="ARBA00022837"/>
    </source>
</evidence>
<dbReference type="InterPro" id="IPR025997">
    <property type="entry name" value="SBP_2_dom"/>
</dbReference>
<evidence type="ECO:0000313" key="13">
    <source>
        <dbReference type="Proteomes" id="UP000824633"/>
    </source>
</evidence>
<keyword evidence="4" id="KW-0479">Metal-binding</keyword>
<dbReference type="PANTHER" id="PTHR30036:SF2">
    <property type="entry name" value="D-GALACTOSE_METHYL-GALACTOSIDE BINDING PERIPLASMIC PROTEIN MGLB"/>
    <property type="match status" value="1"/>
</dbReference>
<feature type="signal peptide" evidence="10">
    <location>
        <begin position="1"/>
        <end position="27"/>
    </location>
</feature>
<gene>
    <name evidence="12" type="ORF">psyc5s11_14300</name>
</gene>
<evidence type="ECO:0000256" key="1">
    <source>
        <dbReference type="ARBA" id="ARBA00004196"/>
    </source>
</evidence>
<dbReference type="PANTHER" id="PTHR30036">
    <property type="entry name" value="D-XYLOSE-BINDING PERIPLASMIC PROTEIN"/>
    <property type="match status" value="1"/>
</dbReference>
<evidence type="ECO:0000256" key="4">
    <source>
        <dbReference type="ARBA" id="ARBA00022723"/>
    </source>
</evidence>
<comment type="subcellular location">
    <subcellularLocation>
        <location evidence="1">Cell envelope</location>
    </subcellularLocation>
</comment>
<name>A0ABM7T8T2_9CLOT</name>
<dbReference type="CDD" id="cd01539">
    <property type="entry name" value="PBP1_GGBP"/>
    <property type="match status" value="1"/>
</dbReference>
<evidence type="ECO:0000256" key="10">
    <source>
        <dbReference type="SAM" id="SignalP"/>
    </source>
</evidence>
<keyword evidence="2" id="KW-0813">Transport</keyword>
<evidence type="ECO:0000256" key="2">
    <source>
        <dbReference type="ARBA" id="ARBA00022448"/>
    </source>
</evidence>
<keyword evidence="3" id="KW-0762">Sugar transport</keyword>
<dbReference type="Proteomes" id="UP000824633">
    <property type="component" value="Chromosome"/>
</dbReference>
<dbReference type="InterPro" id="IPR044085">
    <property type="entry name" value="MglB-like_PBP1"/>
</dbReference>
<dbReference type="Gene3D" id="3.40.50.2300">
    <property type="match status" value="2"/>
</dbReference>
<feature type="chain" id="PRO_5046493180" description="D-galactose/methyl-galactoside binding periplasmic protein MglB" evidence="10">
    <location>
        <begin position="28"/>
        <end position="346"/>
    </location>
</feature>
<evidence type="ECO:0000256" key="8">
    <source>
        <dbReference type="ARBA" id="ARBA00034323"/>
    </source>
</evidence>
<sequence>MKIIKKIVSIAFISVLLLQIVKSTAYANPSITSQDIVKVAVFLNDFNDQFISKVRNNLEDIQKENENKVQFTFFDAKGNQVSQNESMEQVLNKDFDLFVINPVSTDINKFENTLNKLLQKNIPLILYYAKTPSIVNYIKGYGNAVIIDTDINQSGILEGKILANTWNANKEAFDSNHDNIMQYVMLQGPTNSPETIARTKYSIQALNEIGIKSQQLSSIPCNWDEECAKSAIESTFLSLGNKIEAIISNNDAMAIGAIKALQKYGYNKGDNSKYIPVVGIDALPEAQELIKQGVMTGTVIQDPHEHANAIYTIGMNIATGNTPLSDTNYKFDETGITVKLPYYAYI</sequence>
<keyword evidence="7" id="KW-0106">Calcium</keyword>
<dbReference type="EMBL" id="AP024849">
    <property type="protein sequence ID" value="BCZ45363.1"/>
    <property type="molecule type" value="Genomic_DNA"/>
</dbReference>
<evidence type="ECO:0000259" key="11">
    <source>
        <dbReference type="Pfam" id="PF13407"/>
    </source>
</evidence>
<evidence type="ECO:0000256" key="9">
    <source>
        <dbReference type="ARBA" id="ARBA00034344"/>
    </source>
</evidence>
<dbReference type="InterPro" id="IPR028082">
    <property type="entry name" value="Peripla_BP_I"/>
</dbReference>
<protein>
    <recommendedName>
        <fullName evidence="9">D-galactose/methyl-galactoside binding periplasmic protein MglB</fullName>
    </recommendedName>
</protein>
<evidence type="ECO:0000256" key="3">
    <source>
        <dbReference type="ARBA" id="ARBA00022597"/>
    </source>
</evidence>
<feature type="domain" description="Periplasmic binding protein" evidence="11">
    <location>
        <begin position="39"/>
        <end position="321"/>
    </location>
</feature>